<dbReference type="PANTHER" id="PTHR43855:SF1">
    <property type="entry name" value="THIOSULFATE SULFURTRANSFERASE"/>
    <property type="match status" value="1"/>
</dbReference>
<comment type="catalytic activity">
    <reaction evidence="3">
        <text>thiosulfate + hydrogen cyanide = thiocyanate + sulfite + 2 H(+)</text>
        <dbReference type="Rhea" id="RHEA:16881"/>
        <dbReference type="ChEBI" id="CHEBI:15378"/>
        <dbReference type="ChEBI" id="CHEBI:17359"/>
        <dbReference type="ChEBI" id="CHEBI:18022"/>
        <dbReference type="ChEBI" id="CHEBI:18407"/>
        <dbReference type="ChEBI" id="CHEBI:33542"/>
        <dbReference type="EC" id="2.8.1.1"/>
    </reaction>
</comment>
<dbReference type="CDD" id="cd01448">
    <property type="entry name" value="TST_Repeat_1"/>
    <property type="match status" value="1"/>
</dbReference>
<organism evidence="5">
    <name type="scientific">Paenibacillus sp. SYP-B3998</name>
    <dbReference type="NCBI Taxonomy" id="2678564"/>
    <lineage>
        <taxon>Bacteria</taxon>
        <taxon>Bacillati</taxon>
        <taxon>Bacillota</taxon>
        <taxon>Bacilli</taxon>
        <taxon>Bacillales</taxon>
        <taxon>Paenibacillaceae</taxon>
        <taxon>Paenibacillus</taxon>
    </lineage>
</organism>
<keyword evidence="5" id="KW-0808">Transferase</keyword>
<feature type="domain" description="Rhodanese" evidence="4">
    <location>
        <begin position="159"/>
        <end position="276"/>
    </location>
</feature>
<dbReference type="Pfam" id="PF00581">
    <property type="entry name" value="Rhodanese"/>
    <property type="match status" value="2"/>
</dbReference>
<gene>
    <name evidence="5" type="ORF">GK047_02750</name>
</gene>
<dbReference type="InterPro" id="IPR001307">
    <property type="entry name" value="Thiosulphate_STrfase_CS"/>
</dbReference>
<evidence type="ECO:0000256" key="3">
    <source>
        <dbReference type="ARBA" id="ARBA00047549"/>
    </source>
</evidence>
<sequence>MSTANNNDYPNAQLLVDVRWVEDHLASSEVVLLDARAQGYDAGHIPGAIWLNAKHLKDTSNHTFVSAEGFREVLERSGVSDGKTIVVYDDGSGVLATRVFYVLEYYGHIDRVKLLNGGYTAWTAAAKEISAEAPRVQIGTIAAVSDERRVITKEDIQAGGHNRILLDVRSADEFSGSDQRTNRKGGHIKGALHKEWKDALGPADELGVVRFKDFPTLKQEFETLGLSPDQTIVPYCQTNQRGAHTYFILRLLGYSDIRPYEGSWDEWGNAEDTEVVR</sequence>
<keyword evidence="2" id="KW-0677">Repeat</keyword>
<comment type="caution">
    <text evidence="5">The sequence shown here is derived from an EMBL/GenBank/DDBJ whole genome shotgun (WGS) entry which is preliminary data.</text>
</comment>
<evidence type="ECO:0000256" key="1">
    <source>
        <dbReference type="ARBA" id="ARBA00012245"/>
    </source>
</evidence>
<dbReference type="EC" id="2.8.1.1" evidence="1"/>
<dbReference type="Gene3D" id="3.40.250.10">
    <property type="entry name" value="Rhodanese-like domain"/>
    <property type="match status" value="2"/>
</dbReference>
<protein>
    <recommendedName>
        <fullName evidence="1">thiosulfate sulfurtransferase</fullName>
        <ecNumber evidence="1">2.8.1.1</ecNumber>
    </recommendedName>
</protein>
<dbReference type="PROSITE" id="PS50206">
    <property type="entry name" value="RHODANESE_3"/>
    <property type="match status" value="2"/>
</dbReference>
<evidence type="ECO:0000313" key="5">
    <source>
        <dbReference type="EMBL" id="NEW04936.1"/>
    </source>
</evidence>
<feature type="domain" description="Rhodanese" evidence="4">
    <location>
        <begin position="26"/>
        <end position="131"/>
    </location>
</feature>
<proteinExistence type="predicted"/>
<dbReference type="AlphaFoldDB" id="A0A6G3ZRV2"/>
<dbReference type="SUPFAM" id="SSF52821">
    <property type="entry name" value="Rhodanese/Cell cycle control phosphatase"/>
    <property type="match status" value="2"/>
</dbReference>
<evidence type="ECO:0000256" key="2">
    <source>
        <dbReference type="ARBA" id="ARBA00022737"/>
    </source>
</evidence>
<reference evidence="5" key="1">
    <citation type="submission" date="2020-02" db="EMBL/GenBank/DDBJ databases">
        <authorList>
            <person name="Shen X.-R."/>
            <person name="Zhang Y.-X."/>
        </authorList>
    </citation>
    <scope>NUCLEOTIDE SEQUENCE</scope>
    <source>
        <strain evidence="5">SYP-B3998</strain>
    </source>
</reference>
<dbReference type="PANTHER" id="PTHR43855">
    <property type="entry name" value="THIOSULFATE SULFURTRANSFERASE"/>
    <property type="match status" value="1"/>
</dbReference>
<dbReference type="EMBL" id="JAAIKC010000001">
    <property type="protein sequence ID" value="NEW04936.1"/>
    <property type="molecule type" value="Genomic_DNA"/>
</dbReference>
<dbReference type="SMART" id="SM00450">
    <property type="entry name" value="RHOD"/>
    <property type="match status" value="2"/>
</dbReference>
<dbReference type="CDD" id="cd01449">
    <property type="entry name" value="TST_Repeat_2"/>
    <property type="match status" value="1"/>
</dbReference>
<dbReference type="InterPro" id="IPR051126">
    <property type="entry name" value="Thiosulfate_sulfurtransferase"/>
</dbReference>
<evidence type="ECO:0000259" key="4">
    <source>
        <dbReference type="PROSITE" id="PS50206"/>
    </source>
</evidence>
<accession>A0A6G3ZRV2</accession>
<dbReference type="PROSITE" id="PS00380">
    <property type="entry name" value="RHODANESE_1"/>
    <property type="match status" value="1"/>
</dbReference>
<name>A0A6G3ZRV2_9BACL</name>
<dbReference type="InterPro" id="IPR036873">
    <property type="entry name" value="Rhodanese-like_dom_sf"/>
</dbReference>
<dbReference type="GO" id="GO:0004792">
    <property type="term" value="F:thiosulfate-cyanide sulfurtransferase activity"/>
    <property type="evidence" value="ECO:0007669"/>
    <property type="project" value="UniProtKB-EC"/>
</dbReference>
<dbReference type="InterPro" id="IPR001763">
    <property type="entry name" value="Rhodanese-like_dom"/>
</dbReference>
<dbReference type="RefSeq" id="WP_163940819.1">
    <property type="nucleotide sequence ID" value="NZ_JAAIKC010000001.1"/>
</dbReference>